<dbReference type="OrthoDB" id="4242328at2"/>
<dbReference type="Pfam" id="PF10756">
    <property type="entry name" value="bPH_6"/>
    <property type="match status" value="1"/>
</dbReference>
<comment type="caution">
    <text evidence="3">The sequence shown here is derived from an EMBL/GenBank/DDBJ whole genome shotgun (WGS) entry which is preliminary data.</text>
</comment>
<keyword evidence="4" id="KW-1185">Reference proteome</keyword>
<evidence type="ECO:0000256" key="1">
    <source>
        <dbReference type="SAM" id="Phobius"/>
    </source>
</evidence>
<name>A0A495X5P9_9PSEU</name>
<gene>
    <name evidence="3" type="ORF">DFJ66_2497</name>
</gene>
<reference evidence="3 4" key="1">
    <citation type="submission" date="2018-10" db="EMBL/GenBank/DDBJ databases">
        <title>Sequencing the genomes of 1000 actinobacteria strains.</title>
        <authorList>
            <person name="Klenk H.-P."/>
        </authorList>
    </citation>
    <scope>NUCLEOTIDE SEQUENCE [LARGE SCALE GENOMIC DNA]</scope>
    <source>
        <strain evidence="3 4">DSM 43911</strain>
    </source>
</reference>
<feature type="transmembrane region" description="Helical" evidence="1">
    <location>
        <begin position="159"/>
        <end position="179"/>
    </location>
</feature>
<dbReference type="AlphaFoldDB" id="A0A495X5P9"/>
<dbReference type="InterPro" id="IPR019692">
    <property type="entry name" value="CFP-6_PH"/>
</dbReference>
<organism evidence="3 4">
    <name type="scientific">Saccharothrix variisporea</name>
    <dbReference type="NCBI Taxonomy" id="543527"/>
    <lineage>
        <taxon>Bacteria</taxon>
        <taxon>Bacillati</taxon>
        <taxon>Actinomycetota</taxon>
        <taxon>Actinomycetes</taxon>
        <taxon>Pseudonocardiales</taxon>
        <taxon>Pseudonocardiaceae</taxon>
        <taxon>Saccharothrix</taxon>
    </lineage>
</organism>
<accession>A0A495X5P9</accession>
<dbReference type="RefSeq" id="WP_121220926.1">
    <property type="nucleotide sequence ID" value="NZ_JBIUBA010000002.1"/>
</dbReference>
<evidence type="ECO:0000313" key="3">
    <source>
        <dbReference type="EMBL" id="RKT69292.1"/>
    </source>
</evidence>
<sequence>MEADLGDAVTVIRRRTDVVFGSVLSVVLVAFMVWALTDPYPGSDFADQVELTVIAMLSGWPGVLATVHPRVEVRARGLLVVNWFTKSRIPWSAIESVLVEGRLVLLLRGGRRIDIAAGAGSLASAVTGYRMQARMKRLIEDARQPDPRDDGQVRTQPDLWPVPFLVASTVLLLIGWLAVA</sequence>
<evidence type="ECO:0000313" key="4">
    <source>
        <dbReference type="Proteomes" id="UP000272729"/>
    </source>
</evidence>
<keyword evidence="1" id="KW-1133">Transmembrane helix</keyword>
<evidence type="ECO:0000259" key="2">
    <source>
        <dbReference type="Pfam" id="PF10756"/>
    </source>
</evidence>
<dbReference type="Proteomes" id="UP000272729">
    <property type="component" value="Unassembled WGS sequence"/>
</dbReference>
<dbReference type="EMBL" id="RBXR01000001">
    <property type="protein sequence ID" value="RKT69292.1"/>
    <property type="molecule type" value="Genomic_DNA"/>
</dbReference>
<protein>
    <submittedName>
        <fullName evidence="3">PH (Pleckstrin Homology) domain-containing protein</fullName>
    </submittedName>
</protein>
<keyword evidence="1" id="KW-0812">Transmembrane</keyword>
<feature type="transmembrane region" description="Helical" evidence="1">
    <location>
        <begin position="18"/>
        <end position="37"/>
    </location>
</feature>
<keyword evidence="1" id="KW-0472">Membrane</keyword>
<proteinExistence type="predicted"/>
<feature type="domain" description="Low molecular weight protein antigen 6 PH" evidence="2">
    <location>
        <begin position="69"/>
        <end position="104"/>
    </location>
</feature>